<keyword evidence="5" id="KW-0539">Nucleus</keyword>
<gene>
    <name evidence="7" type="ORF">ASIM_LOCUS1182</name>
</gene>
<proteinExistence type="predicted"/>
<dbReference type="AlphaFoldDB" id="A0A0M3J199"/>
<dbReference type="WBParaSite" id="ASIM_0000129501-mRNA-1">
    <property type="protein sequence ID" value="ASIM_0000129501-mRNA-1"/>
    <property type="gene ID" value="ASIM_0000129501"/>
</dbReference>
<protein>
    <submittedName>
        <fullName evidence="9">BED-type domain-containing protein</fullName>
    </submittedName>
</protein>
<name>A0A0M3J199_ANISI</name>
<dbReference type="SUPFAM" id="SSF53098">
    <property type="entry name" value="Ribonuclease H-like"/>
    <property type="match status" value="1"/>
</dbReference>
<dbReference type="OrthoDB" id="1607513at2759"/>
<evidence type="ECO:0000256" key="1">
    <source>
        <dbReference type="ARBA" id="ARBA00004123"/>
    </source>
</evidence>
<feature type="compositionally biased region" description="Basic and acidic residues" evidence="6">
    <location>
        <begin position="106"/>
        <end position="126"/>
    </location>
</feature>
<evidence type="ECO:0000256" key="5">
    <source>
        <dbReference type="ARBA" id="ARBA00023242"/>
    </source>
</evidence>
<dbReference type="GO" id="GO:0008270">
    <property type="term" value="F:zinc ion binding"/>
    <property type="evidence" value="ECO:0007669"/>
    <property type="project" value="UniProtKB-KW"/>
</dbReference>
<dbReference type="EMBL" id="UYRR01001131">
    <property type="protein sequence ID" value="VDK18496.1"/>
    <property type="molecule type" value="Genomic_DNA"/>
</dbReference>
<keyword evidence="3" id="KW-0863">Zinc-finger</keyword>
<dbReference type="PANTHER" id="PTHR46481">
    <property type="entry name" value="ZINC FINGER BED DOMAIN-CONTAINING PROTEIN 4"/>
    <property type="match status" value="1"/>
</dbReference>
<accession>A0A0M3J199</accession>
<organism evidence="9">
    <name type="scientific">Anisakis simplex</name>
    <name type="common">Herring worm</name>
    <dbReference type="NCBI Taxonomy" id="6269"/>
    <lineage>
        <taxon>Eukaryota</taxon>
        <taxon>Metazoa</taxon>
        <taxon>Ecdysozoa</taxon>
        <taxon>Nematoda</taxon>
        <taxon>Chromadorea</taxon>
        <taxon>Rhabditida</taxon>
        <taxon>Spirurina</taxon>
        <taxon>Ascaridomorpha</taxon>
        <taxon>Ascaridoidea</taxon>
        <taxon>Anisakidae</taxon>
        <taxon>Anisakis</taxon>
        <taxon>Anisakis simplex complex</taxon>
    </lineage>
</organism>
<keyword evidence="8" id="KW-1185">Reference proteome</keyword>
<comment type="subcellular location">
    <subcellularLocation>
        <location evidence="1">Nucleus</location>
    </subcellularLocation>
</comment>
<evidence type="ECO:0000256" key="4">
    <source>
        <dbReference type="ARBA" id="ARBA00022833"/>
    </source>
</evidence>
<reference evidence="7 8" key="2">
    <citation type="submission" date="2018-11" db="EMBL/GenBank/DDBJ databases">
        <authorList>
            <consortium name="Pathogen Informatics"/>
        </authorList>
    </citation>
    <scope>NUCLEOTIDE SEQUENCE [LARGE SCALE GENOMIC DNA]</scope>
</reference>
<dbReference type="PANTHER" id="PTHR46481:SF10">
    <property type="entry name" value="ZINC FINGER BED DOMAIN-CONTAINING PROTEIN 39"/>
    <property type="match status" value="1"/>
</dbReference>
<evidence type="ECO:0000256" key="3">
    <source>
        <dbReference type="ARBA" id="ARBA00022771"/>
    </source>
</evidence>
<feature type="region of interest" description="Disordered" evidence="6">
    <location>
        <begin position="64"/>
        <end position="129"/>
    </location>
</feature>
<evidence type="ECO:0000313" key="9">
    <source>
        <dbReference type="WBParaSite" id="ASIM_0000129501-mRNA-1"/>
    </source>
</evidence>
<evidence type="ECO:0000313" key="8">
    <source>
        <dbReference type="Proteomes" id="UP000267096"/>
    </source>
</evidence>
<evidence type="ECO:0000256" key="2">
    <source>
        <dbReference type="ARBA" id="ARBA00022723"/>
    </source>
</evidence>
<reference evidence="9" key="1">
    <citation type="submission" date="2017-02" db="UniProtKB">
        <authorList>
            <consortium name="WormBaseParasite"/>
        </authorList>
    </citation>
    <scope>IDENTIFICATION</scope>
</reference>
<evidence type="ECO:0000256" key="6">
    <source>
        <dbReference type="SAM" id="MobiDB-lite"/>
    </source>
</evidence>
<evidence type="ECO:0000313" key="7">
    <source>
        <dbReference type="EMBL" id="VDK18496.1"/>
    </source>
</evidence>
<keyword evidence="4" id="KW-0862">Zinc</keyword>
<feature type="compositionally biased region" description="Basic and acidic residues" evidence="6">
    <location>
        <begin position="64"/>
        <end position="88"/>
    </location>
</feature>
<dbReference type="Proteomes" id="UP000267096">
    <property type="component" value="Unassembled WGS sequence"/>
</dbReference>
<dbReference type="InterPro" id="IPR012337">
    <property type="entry name" value="RNaseH-like_sf"/>
</dbReference>
<keyword evidence="2" id="KW-0479">Metal-binding</keyword>
<dbReference type="GO" id="GO:0005634">
    <property type="term" value="C:nucleus"/>
    <property type="evidence" value="ECO:0007669"/>
    <property type="project" value="UniProtKB-SubCell"/>
</dbReference>
<dbReference type="InterPro" id="IPR052035">
    <property type="entry name" value="ZnF_BED_domain_contain"/>
</dbReference>
<sequence>MMKSKEKRFLKETFLAGVRRSLKKSSFNKPINELLMAKPACVDLKEANEDVKAGVVRGQVKDSNSDEIVERRMKNETSENAIESRDSSINDENMEPEGDLQRQSSAKREGQARPDNSGGHRAESGTRKRIRSRTSFVWKMVEETEEGFSCSLCGKNIKSACATNITAHMVRKHHKQLLYERQLDDKIRADAKASNPRRTMSVTPRVRTGQYRSTALTEIKLDFTKIQPSSTLNYDQKPLVNQSEPTKLLKMAIITSNMPITVIDNDLFKRYSSLIPHFTPITSNAVFSLIGSEFVSMFLRIKQILCKVDAVSISLTISMPTDPFSRAFVFIVVNFFHPDTFQFTRYLLDIVELMKNYTSDSVKESVEQVLCTYGIKHKVFRIVGDIGRTIQASLVEPFIYSLQGNGKPLTSDEFDKLSTEEAVQLVIEEKCDALKQSSIDGGNLPEVSDLEQAALIKCCESFEDYTLLPISTLMAVLHECFETNVLMQKLRECVYDLLKMFSKSAILMKALIMETGGKKLLLPADTDWITVYITYRSFIEISPVVDIVCVRNNITPLASALTERICEVVKLLHKFYEMTMMLQQTERPTISHVLPAVLELSEHLI</sequence>